<dbReference type="GO" id="GO:0003677">
    <property type="term" value="F:DNA binding"/>
    <property type="evidence" value="ECO:0007669"/>
    <property type="project" value="UniProtKB-KW"/>
</dbReference>
<dbReference type="PANTHER" id="PTHR47338:SF3">
    <property type="entry name" value="C6 FINGER DOMAIN TRANSCRIPTION FACTOR DBAA-RELATED"/>
    <property type="match status" value="1"/>
</dbReference>
<dbReference type="CDD" id="cd12148">
    <property type="entry name" value="fungal_TF_MHR"/>
    <property type="match status" value="1"/>
</dbReference>
<feature type="region of interest" description="Disordered" evidence="7">
    <location>
        <begin position="308"/>
        <end position="327"/>
    </location>
</feature>
<dbReference type="RefSeq" id="XP_037166329.1">
    <property type="nucleotide sequence ID" value="XM_037306794.1"/>
</dbReference>
<evidence type="ECO:0000256" key="7">
    <source>
        <dbReference type="SAM" id="MobiDB-lite"/>
    </source>
</evidence>
<dbReference type="InterPro" id="IPR050815">
    <property type="entry name" value="TF_fung"/>
</dbReference>
<evidence type="ECO:0000256" key="6">
    <source>
        <dbReference type="ARBA" id="ARBA00023242"/>
    </source>
</evidence>
<feature type="domain" description="Xylanolytic transcriptional activator regulatory" evidence="8">
    <location>
        <begin position="64"/>
        <end position="146"/>
    </location>
</feature>
<feature type="compositionally biased region" description="Polar residues" evidence="7">
    <location>
        <begin position="317"/>
        <end position="327"/>
    </location>
</feature>
<comment type="caution">
    <text evidence="9">The sequence shown here is derived from an EMBL/GenBank/DDBJ whole genome shotgun (WGS) entry which is preliminary data.</text>
</comment>
<dbReference type="OrthoDB" id="3037908at2759"/>
<dbReference type="PANTHER" id="PTHR47338">
    <property type="entry name" value="ZN(II)2CYS6 TRANSCRIPTION FACTOR (EUROFUNG)-RELATED"/>
    <property type="match status" value="1"/>
</dbReference>
<dbReference type="GO" id="GO:0005634">
    <property type="term" value="C:nucleus"/>
    <property type="evidence" value="ECO:0007669"/>
    <property type="project" value="UniProtKB-SubCell"/>
</dbReference>
<reference evidence="9 10" key="1">
    <citation type="journal article" date="2020" name="Genomics">
        <title>Complete, high-quality genomes from long-read metagenomic sequencing of two wolf lichen thalli reveals enigmatic genome architecture.</title>
        <authorList>
            <person name="McKenzie S.K."/>
            <person name="Walston R.F."/>
            <person name="Allen J.L."/>
        </authorList>
    </citation>
    <scope>NUCLEOTIDE SEQUENCE [LARGE SCALE GENOMIC DNA]</scope>
    <source>
        <strain evidence="9">WasteWater2</strain>
    </source>
</reference>
<keyword evidence="6" id="KW-0539">Nucleus</keyword>
<name>A0A8H6L666_9LECA</name>
<evidence type="ECO:0000256" key="2">
    <source>
        <dbReference type="ARBA" id="ARBA00022723"/>
    </source>
</evidence>
<comment type="subcellular location">
    <subcellularLocation>
        <location evidence="1">Nucleus</location>
    </subcellularLocation>
</comment>
<gene>
    <name evidence="9" type="ORF">HO173_004876</name>
</gene>
<keyword evidence="3" id="KW-0805">Transcription regulation</keyword>
<dbReference type="GO" id="GO:0000981">
    <property type="term" value="F:DNA-binding transcription factor activity, RNA polymerase II-specific"/>
    <property type="evidence" value="ECO:0007669"/>
    <property type="project" value="InterPro"/>
</dbReference>
<sequence length="327" mass="37209">MWTMAASFSTQFRNIQDNLYRETRNMLEAFESDSDKTELIFLEHIQAWILLAMFEFMHNNHQRGLMSAGRAFRLVQMLCLFEIDSPSYAMARQSCAPTDHVKPEESRRTFWVAYTMDRVVSFNYGLPLTLNELEICTRLPTPEAKFQSGEPALMGFLCEFMGGINQDSVPPFTECIILATICGRSVSHKQRMTVERVYGASTQDSLDRHQWLNTILAARIPSPVPQLSFHVRVFLYLYKIIEPVVLDKDENQGMMAQYEQQSLTAAEETSHLTKNAGAAEPFPSSSVRPGLPFCVCRILHETQKREPILRPTAPGNIGSSPQIGRFQ</sequence>
<dbReference type="InterPro" id="IPR007219">
    <property type="entry name" value="XnlR_reg_dom"/>
</dbReference>
<keyword evidence="4" id="KW-0238">DNA-binding</keyword>
<evidence type="ECO:0000256" key="3">
    <source>
        <dbReference type="ARBA" id="ARBA00023015"/>
    </source>
</evidence>
<dbReference type="GO" id="GO:0008270">
    <property type="term" value="F:zinc ion binding"/>
    <property type="evidence" value="ECO:0007669"/>
    <property type="project" value="InterPro"/>
</dbReference>
<proteinExistence type="predicted"/>
<evidence type="ECO:0000256" key="1">
    <source>
        <dbReference type="ARBA" id="ARBA00004123"/>
    </source>
</evidence>
<dbReference type="SMART" id="SM00906">
    <property type="entry name" value="Fungal_trans"/>
    <property type="match status" value="1"/>
</dbReference>
<keyword evidence="5" id="KW-0804">Transcription</keyword>
<dbReference type="Pfam" id="PF04082">
    <property type="entry name" value="Fungal_trans"/>
    <property type="match status" value="1"/>
</dbReference>
<evidence type="ECO:0000313" key="10">
    <source>
        <dbReference type="Proteomes" id="UP000578531"/>
    </source>
</evidence>
<accession>A0A8H6L666</accession>
<keyword evidence="2" id="KW-0479">Metal-binding</keyword>
<dbReference type="GeneID" id="59286540"/>
<dbReference type="EMBL" id="JACCJC010000016">
    <property type="protein sequence ID" value="KAF6236997.1"/>
    <property type="molecule type" value="Genomic_DNA"/>
</dbReference>
<dbReference type="GO" id="GO:0006351">
    <property type="term" value="P:DNA-templated transcription"/>
    <property type="evidence" value="ECO:0007669"/>
    <property type="project" value="InterPro"/>
</dbReference>
<dbReference type="AlphaFoldDB" id="A0A8H6L666"/>
<evidence type="ECO:0000256" key="5">
    <source>
        <dbReference type="ARBA" id="ARBA00023163"/>
    </source>
</evidence>
<dbReference type="Proteomes" id="UP000578531">
    <property type="component" value="Unassembled WGS sequence"/>
</dbReference>
<protein>
    <recommendedName>
        <fullName evidence="8">Xylanolytic transcriptional activator regulatory domain-containing protein</fullName>
    </recommendedName>
</protein>
<evidence type="ECO:0000256" key="4">
    <source>
        <dbReference type="ARBA" id="ARBA00023125"/>
    </source>
</evidence>
<evidence type="ECO:0000259" key="8">
    <source>
        <dbReference type="SMART" id="SM00906"/>
    </source>
</evidence>
<keyword evidence="10" id="KW-1185">Reference proteome</keyword>
<evidence type="ECO:0000313" key="9">
    <source>
        <dbReference type="EMBL" id="KAF6236997.1"/>
    </source>
</evidence>
<organism evidence="9 10">
    <name type="scientific">Letharia columbiana</name>
    <dbReference type="NCBI Taxonomy" id="112416"/>
    <lineage>
        <taxon>Eukaryota</taxon>
        <taxon>Fungi</taxon>
        <taxon>Dikarya</taxon>
        <taxon>Ascomycota</taxon>
        <taxon>Pezizomycotina</taxon>
        <taxon>Lecanoromycetes</taxon>
        <taxon>OSLEUM clade</taxon>
        <taxon>Lecanoromycetidae</taxon>
        <taxon>Lecanorales</taxon>
        <taxon>Lecanorineae</taxon>
        <taxon>Parmeliaceae</taxon>
        <taxon>Letharia</taxon>
    </lineage>
</organism>